<evidence type="ECO:0000313" key="1">
    <source>
        <dbReference type="EMBL" id="CAB4241105.1"/>
    </source>
</evidence>
<accession>A0A6J7WQY0</accession>
<dbReference type="EMBL" id="LR797820">
    <property type="protein sequence ID" value="CAB4241105.1"/>
    <property type="molecule type" value="Genomic_DNA"/>
</dbReference>
<dbReference type="EMBL" id="LR798273">
    <property type="protein sequence ID" value="CAB5219175.1"/>
    <property type="molecule type" value="Genomic_DNA"/>
</dbReference>
<proteinExistence type="predicted"/>
<reference evidence="2" key="1">
    <citation type="submission" date="2020-05" db="EMBL/GenBank/DDBJ databases">
        <authorList>
            <person name="Chiriac C."/>
            <person name="Salcher M."/>
            <person name="Ghai R."/>
            <person name="Kavagutti S V."/>
        </authorList>
    </citation>
    <scope>NUCLEOTIDE SEQUENCE</scope>
</reference>
<gene>
    <name evidence="2" type="ORF">UFOVP228_35</name>
    <name evidence="1" type="ORF">UFOVP47_67</name>
</gene>
<protein>
    <submittedName>
        <fullName evidence="2">Uncharacterized protein</fullName>
    </submittedName>
</protein>
<evidence type="ECO:0000313" key="2">
    <source>
        <dbReference type="EMBL" id="CAB5219175.1"/>
    </source>
</evidence>
<sequence length="59" mass="6977">MKGYTDKLYEFTLTTVDGIVLTWTHLTKREATQMYASMVRINPLRSSTEVARYTWKEMI</sequence>
<name>A0A6J7WQY0_9CAUD</name>
<organism evidence="2">
    <name type="scientific">uncultured Caudovirales phage</name>
    <dbReference type="NCBI Taxonomy" id="2100421"/>
    <lineage>
        <taxon>Viruses</taxon>
        <taxon>Duplodnaviria</taxon>
        <taxon>Heunggongvirae</taxon>
        <taxon>Uroviricota</taxon>
        <taxon>Caudoviricetes</taxon>
        <taxon>Peduoviridae</taxon>
        <taxon>Maltschvirus</taxon>
        <taxon>Maltschvirus maltsch</taxon>
    </lineage>
</organism>